<reference evidence="2" key="1">
    <citation type="submission" date="2016-11" db="UniProtKB">
        <authorList>
            <consortium name="WormBaseParasite"/>
        </authorList>
    </citation>
    <scope>IDENTIFICATION</scope>
    <source>
        <strain evidence="2">KR3021</strain>
    </source>
</reference>
<organism evidence="1 2">
    <name type="scientific">Rhabditophanes sp. KR3021</name>
    <dbReference type="NCBI Taxonomy" id="114890"/>
    <lineage>
        <taxon>Eukaryota</taxon>
        <taxon>Metazoa</taxon>
        <taxon>Ecdysozoa</taxon>
        <taxon>Nematoda</taxon>
        <taxon>Chromadorea</taxon>
        <taxon>Rhabditida</taxon>
        <taxon>Tylenchina</taxon>
        <taxon>Panagrolaimomorpha</taxon>
        <taxon>Strongyloidoidea</taxon>
        <taxon>Alloionematidae</taxon>
        <taxon>Rhabditophanes</taxon>
    </lineage>
</organism>
<dbReference type="Proteomes" id="UP000095286">
    <property type="component" value="Unplaced"/>
</dbReference>
<accession>A0AC35TGT7</accession>
<name>A0AC35TGT7_9BILA</name>
<sequence length="628" mass="69761">MSTYSMQYDDETKPAIPLYLPFDNVRQKRFTVPKKRLIGILLTVIIFFILLTTIFSGFLYFKPYKTKLPPFPEPSSSFFGQYSKASVAADNEICSQIGRDVLLLNGNAIDAAIASLFCLGVINPHSAGLGGGHFMTIYNATEKKCHVIDARETAPAAANKTMFDNRWKSAKTGYLAVAVSGELHGLYTAFEKFGSGKVFWEQLVRPTIRLLEEGYPTSHSLAHALKMMEDQIKMEPSMHVFINPETGVIFKAGELIRTRVNLLQTFKMIADSANPIEAFYNSSFTKVLVQEFEENGGIITAEDYANYRSIIRSDESVIYTSFKNNRFACGPPPPSASSVTQSILNIMDGYTFDSISTFDDWENYFHHFIESNKFAFAARSALGDMDFLDNATAIAKNITSREWAKKVRAKITHDTHDDKYYGGEFEYNEDHGTTHVSIIDVDGNAVSVTSTINLILGARVISSSSGILHNDQMDDFSMPNHHNTFGIPPSKANYIEPGKRPMSSMSPIIIFTKNEGINDTNEILVLGSSGGSTIISGVSGVALQSMWLNKNIKGSVDFPRIHNQLRPNVTMIENRMPEEYITKLMERGHTFSKRENIGVVTAVGKEASGRITANSDFRKGVDSECSGY</sequence>
<dbReference type="WBParaSite" id="RSKR_0000044100.1">
    <property type="protein sequence ID" value="RSKR_0000044100.1"/>
    <property type="gene ID" value="RSKR_0000044100"/>
</dbReference>
<protein>
    <submittedName>
        <fullName evidence="2">Gamma-glutamyltranspeptidase 1</fullName>
    </submittedName>
</protein>
<evidence type="ECO:0000313" key="1">
    <source>
        <dbReference type="Proteomes" id="UP000095286"/>
    </source>
</evidence>
<evidence type="ECO:0000313" key="2">
    <source>
        <dbReference type="WBParaSite" id="RSKR_0000044100.1"/>
    </source>
</evidence>
<proteinExistence type="predicted"/>